<evidence type="ECO:0000313" key="3">
    <source>
        <dbReference type="Proteomes" id="UP000029640"/>
    </source>
</evidence>
<gene>
    <name evidence="2" type="ORF">HRUBRA_02831</name>
</gene>
<dbReference type="AlphaFoldDB" id="A0A095XSE2"/>
<feature type="transmembrane region" description="Helical" evidence="1">
    <location>
        <begin position="336"/>
        <end position="357"/>
    </location>
</feature>
<organism evidence="2 3">
    <name type="scientific">Pseudohaliea rubra DSM 19751</name>
    <dbReference type="NCBI Taxonomy" id="1265313"/>
    <lineage>
        <taxon>Bacteria</taxon>
        <taxon>Pseudomonadati</taxon>
        <taxon>Pseudomonadota</taxon>
        <taxon>Gammaproteobacteria</taxon>
        <taxon>Cellvibrionales</taxon>
        <taxon>Halieaceae</taxon>
        <taxon>Pseudohaliea</taxon>
    </lineage>
</organism>
<keyword evidence="1" id="KW-1133">Transmembrane helix</keyword>
<dbReference type="Pfam" id="PF03929">
    <property type="entry name" value="PepSY_TM"/>
    <property type="match status" value="1"/>
</dbReference>
<dbReference type="PATRIC" id="fig|1265313.6.peg.2787"/>
<keyword evidence="3" id="KW-1185">Reference proteome</keyword>
<feature type="transmembrane region" description="Helical" evidence="1">
    <location>
        <begin position="386"/>
        <end position="407"/>
    </location>
</feature>
<proteinExistence type="predicted"/>
<sequence length="435" mass="46790">MKRSTIAAWQAVHSWTSLLCTVFLLMLCLTGLPLIFHDEIDAALNPGAWAPANPGGEHLSLDEIVTIGLAGRPGEVPVFLSFDDDRPVVNLTTAPSADAPGSAMTMLSYDLTSGDLVPAGAVGEGVMHFLLQLHTDLFLGLPGMLFLGFMGLLFALSLISGAVLYWPFTRRLRFGTLRREQSRRVRWLDWHNLLGIAALGWLLVVGLTGVINTLAEPIIDTWRNTELAALTERYASGEAPARASSLAEAVAQAERTAPGMDLQFVAFPGSDWSTAFHYAIFLHGRTPLTEQLARPVLVSAVDGSLVGSREMPWYVKTLALAEPLHFGDYGGMPLKLVWALLDLFAIAILVTGVYLWVMRRRGINAQAGVGSAGTSRRLAPQTLYQVFRAPTLLLLLSGTGLGAALFVTGALDAWAALALASSIGAVAWASRYRSV</sequence>
<evidence type="ECO:0000256" key="1">
    <source>
        <dbReference type="SAM" id="Phobius"/>
    </source>
</evidence>
<evidence type="ECO:0000313" key="2">
    <source>
        <dbReference type="EMBL" id="KGE02566.1"/>
    </source>
</evidence>
<dbReference type="RefSeq" id="WP_084592472.1">
    <property type="nucleotide sequence ID" value="NZ_KN234753.1"/>
</dbReference>
<feature type="transmembrane region" description="Helical" evidence="1">
    <location>
        <begin position="137"/>
        <end position="166"/>
    </location>
</feature>
<dbReference type="PANTHER" id="PTHR34219:SF3">
    <property type="entry name" value="BLL7967 PROTEIN"/>
    <property type="match status" value="1"/>
</dbReference>
<name>A0A095XSE2_9GAMM</name>
<comment type="caution">
    <text evidence="2">The sequence shown here is derived from an EMBL/GenBank/DDBJ whole genome shotgun (WGS) entry which is preliminary data.</text>
</comment>
<dbReference type="STRING" id="1265313.HRUBRA_02831"/>
<accession>A0A095XSE2</accession>
<dbReference type="HOGENOM" id="CLU_031962_0_0_6"/>
<feature type="transmembrane region" description="Helical" evidence="1">
    <location>
        <begin position="187"/>
        <end position="211"/>
    </location>
</feature>
<dbReference type="OrthoDB" id="6307929at2"/>
<dbReference type="InterPro" id="IPR005625">
    <property type="entry name" value="PepSY-ass_TM"/>
</dbReference>
<dbReference type="Proteomes" id="UP000029640">
    <property type="component" value="Unassembled WGS sequence"/>
</dbReference>
<reference evidence="2 3" key="1">
    <citation type="journal article" date="2014" name="Genome Announc.">
        <title>Genome Sequence of Gammaproteobacterial Pseudohaliea rubra Type Strain DSM 19751, Isolated from Coastal Seawater of the Mediterranean Sea.</title>
        <authorList>
            <person name="Spring S."/>
            <person name="Fiebig A."/>
            <person name="Riedel T."/>
            <person name="Goker M."/>
            <person name="Klenk H.P."/>
        </authorList>
    </citation>
    <scope>NUCLEOTIDE SEQUENCE [LARGE SCALE GENOMIC DNA]</scope>
    <source>
        <strain evidence="2 3">DSM 19751</strain>
    </source>
</reference>
<dbReference type="eggNOG" id="COG3182">
    <property type="taxonomic scope" value="Bacteria"/>
</dbReference>
<dbReference type="EMBL" id="AUVB01000089">
    <property type="protein sequence ID" value="KGE02566.1"/>
    <property type="molecule type" value="Genomic_DNA"/>
</dbReference>
<keyword evidence="1" id="KW-0472">Membrane</keyword>
<dbReference type="PANTHER" id="PTHR34219">
    <property type="entry name" value="IRON-REGULATED INNER MEMBRANE PROTEIN-RELATED"/>
    <property type="match status" value="1"/>
</dbReference>
<keyword evidence="1" id="KW-0812">Transmembrane</keyword>
<protein>
    <submittedName>
        <fullName evidence="2">Putative iron-regulated membrane protein</fullName>
    </submittedName>
</protein>
<feature type="transmembrane region" description="Helical" evidence="1">
    <location>
        <begin position="12"/>
        <end position="36"/>
    </location>
</feature>
<feature type="transmembrane region" description="Helical" evidence="1">
    <location>
        <begin position="413"/>
        <end position="430"/>
    </location>
</feature>